<dbReference type="InterPro" id="IPR011260">
    <property type="entry name" value="RNAP_asu_C"/>
</dbReference>
<proteinExistence type="predicted"/>
<feature type="region of interest" description="Disordered" evidence="1">
    <location>
        <begin position="66"/>
        <end position="141"/>
    </location>
</feature>
<feature type="domain" description="RNA polymerase alpha subunit C-terminal" evidence="2">
    <location>
        <begin position="13"/>
        <end position="63"/>
    </location>
</feature>
<feature type="compositionally biased region" description="Pro residues" evidence="1">
    <location>
        <begin position="111"/>
        <end position="141"/>
    </location>
</feature>
<feature type="compositionally biased region" description="Low complexity" evidence="1">
    <location>
        <begin position="85"/>
        <end position="95"/>
    </location>
</feature>
<dbReference type="GO" id="GO:0003677">
    <property type="term" value="F:DNA binding"/>
    <property type="evidence" value="ECO:0007669"/>
    <property type="project" value="InterPro"/>
</dbReference>
<organism evidence="3 4">
    <name type="scientific">Geodermatophilus pulveris</name>
    <dbReference type="NCBI Taxonomy" id="1564159"/>
    <lineage>
        <taxon>Bacteria</taxon>
        <taxon>Bacillati</taxon>
        <taxon>Actinomycetota</taxon>
        <taxon>Actinomycetes</taxon>
        <taxon>Geodermatophilales</taxon>
        <taxon>Geodermatophilaceae</taxon>
        <taxon>Geodermatophilus</taxon>
    </lineage>
</organism>
<name>A0A239C7N9_9ACTN</name>
<protein>
    <submittedName>
        <fullName evidence="3">RNA polymerase, alpha chain C terminal domain</fullName>
    </submittedName>
</protein>
<evidence type="ECO:0000256" key="1">
    <source>
        <dbReference type="SAM" id="MobiDB-lite"/>
    </source>
</evidence>
<dbReference type="RefSeq" id="WP_089304487.1">
    <property type="nucleotide sequence ID" value="NZ_FZOO01000002.1"/>
</dbReference>
<dbReference type="Proteomes" id="UP000198373">
    <property type="component" value="Unassembled WGS sequence"/>
</dbReference>
<evidence type="ECO:0000259" key="2">
    <source>
        <dbReference type="Pfam" id="PF03118"/>
    </source>
</evidence>
<dbReference type="SUPFAM" id="SSF47789">
    <property type="entry name" value="C-terminal domain of RNA polymerase alpha subunit"/>
    <property type="match status" value="1"/>
</dbReference>
<dbReference type="Pfam" id="PF03118">
    <property type="entry name" value="RNA_pol_A_CTD"/>
    <property type="match status" value="1"/>
</dbReference>
<gene>
    <name evidence="3" type="ORF">SAMN06893096_102291</name>
</gene>
<evidence type="ECO:0000313" key="3">
    <source>
        <dbReference type="EMBL" id="SNS16120.1"/>
    </source>
</evidence>
<dbReference type="EMBL" id="FZOO01000002">
    <property type="protein sequence ID" value="SNS16120.1"/>
    <property type="molecule type" value="Genomic_DNA"/>
</dbReference>
<dbReference type="OrthoDB" id="5198143at2"/>
<dbReference type="AlphaFoldDB" id="A0A239C7N9"/>
<reference evidence="4" key="1">
    <citation type="submission" date="2017-06" db="EMBL/GenBank/DDBJ databases">
        <authorList>
            <person name="Varghese N."/>
            <person name="Submissions S."/>
        </authorList>
    </citation>
    <scope>NUCLEOTIDE SEQUENCE [LARGE SCALE GENOMIC DNA]</scope>
    <source>
        <strain evidence="4">DSM 46839</strain>
    </source>
</reference>
<dbReference type="Gene3D" id="1.10.150.20">
    <property type="entry name" value="5' to 3' exonuclease, C-terminal subdomain"/>
    <property type="match status" value="1"/>
</dbReference>
<feature type="compositionally biased region" description="Pro residues" evidence="1">
    <location>
        <begin position="66"/>
        <end position="77"/>
    </location>
</feature>
<dbReference type="GO" id="GO:0006351">
    <property type="term" value="P:DNA-templated transcription"/>
    <property type="evidence" value="ECO:0007669"/>
    <property type="project" value="InterPro"/>
</dbReference>
<evidence type="ECO:0000313" key="4">
    <source>
        <dbReference type="Proteomes" id="UP000198373"/>
    </source>
</evidence>
<dbReference type="GO" id="GO:0003899">
    <property type="term" value="F:DNA-directed RNA polymerase activity"/>
    <property type="evidence" value="ECO:0007669"/>
    <property type="project" value="InterPro"/>
</dbReference>
<keyword evidence="4" id="KW-1185">Reference proteome</keyword>
<sequence>MPTTSPGTGPGGTISELGLPTRAVTALTRAGITTTAQLAALTRAELAAVDGLGPGSVAAIRRVVPEPPGRLPAAPPLPEEERESPAAPAIPSFASLRSPRRRTAVDLIVPATPPPQDPPSQAPRPDAPWPDAPRPAAPRPPDYADLWRLGVRVGSAVATLPLRLTLHVVRAPARRLRQLLTRP</sequence>
<accession>A0A239C7N9</accession>